<evidence type="ECO:0000256" key="3">
    <source>
        <dbReference type="ARBA" id="ARBA00023235"/>
    </source>
</evidence>
<feature type="active site" description="Nucleophile" evidence="4 5">
    <location>
        <position position="51"/>
    </location>
</feature>
<feature type="domain" description="Pseudouridine synthase I TruA alpha/beta" evidence="8">
    <location>
        <begin position="142"/>
        <end position="244"/>
    </location>
</feature>
<evidence type="ECO:0000256" key="4">
    <source>
        <dbReference type="HAMAP-Rule" id="MF_00171"/>
    </source>
</evidence>
<organism evidence="9 10">
    <name type="scientific">Immundisolibacter cernigliae</name>
    <dbReference type="NCBI Taxonomy" id="1810504"/>
    <lineage>
        <taxon>Bacteria</taxon>
        <taxon>Pseudomonadati</taxon>
        <taxon>Pseudomonadota</taxon>
        <taxon>Gammaproteobacteria</taxon>
        <taxon>Immundisolibacterales</taxon>
        <taxon>Immundisolibacteraceae</taxon>
        <taxon>Immundisolibacter</taxon>
    </lineage>
</organism>
<comment type="subunit">
    <text evidence="4">Homodimer.</text>
</comment>
<protein>
    <recommendedName>
        <fullName evidence="4">tRNA pseudouridine synthase A</fullName>
        <ecNumber evidence="4">5.4.99.12</ecNumber>
    </recommendedName>
    <alternativeName>
        <fullName evidence="4">tRNA pseudouridine(38-40) synthase</fullName>
    </alternativeName>
    <alternativeName>
        <fullName evidence="4">tRNA pseudouridylate synthase I</fullName>
    </alternativeName>
    <alternativeName>
        <fullName evidence="4">tRNA-uridine isomerase I</fullName>
    </alternativeName>
</protein>
<dbReference type="EMBL" id="CP014671">
    <property type="protein sequence ID" value="ANX04350.1"/>
    <property type="molecule type" value="Genomic_DNA"/>
</dbReference>
<dbReference type="InterPro" id="IPR020094">
    <property type="entry name" value="TruA/RsuA/RluB/E/F_N"/>
</dbReference>
<evidence type="ECO:0000256" key="2">
    <source>
        <dbReference type="ARBA" id="ARBA00022694"/>
    </source>
</evidence>
<keyword evidence="2 4" id="KW-0819">tRNA processing</keyword>
<dbReference type="InterPro" id="IPR020103">
    <property type="entry name" value="PsdUridine_synth_cat_dom_sf"/>
</dbReference>
<dbReference type="AlphaFoldDB" id="A0A1B1YTZ7"/>
<dbReference type="KEGG" id="gbi:PG2T_09295"/>
<dbReference type="PIRSF" id="PIRSF001430">
    <property type="entry name" value="tRNA_psdUrid_synth"/>
    <property type="match status" value="1"/>
</dbReference>
<evidence type="ECO:0000259" key="8">
    <source>
        <dbReference type="Pfam" id="PF01416"/>
    </source>
</evidence>
<keyword evidence="10" id="KW-1185">Reference proteome</keyword>
<accession>A0A1B1YTZ7</accession>
<comment type="function">
    <text evidence="4">Formation of pseudouridine at positions 38, 39 and 40 in the anticodon stem and loop of transfer RNAs.</text>
</comment>
<proteinExistence type="inferred from homology"/>
<dbReference type="NCBIfam" id="TIGR00071">
    <property type="entry name" value="hisT_truA"/>
    <property type="match status" value="1"/>
</dbReference>
<dbReference type="GO" id="GO:0031119">
    <property type="term" value="P:tRNA pseudouridine synthesis"/>
    <property type="evidence" value="ECO:0007669"/>
    <property type="project" value="UniProtKB-UniRule"/>
</dbReference>
<evidence type="ECO:0000256" key="1">
    <source>
        <dbReference type="ARBA" id="ARBA00009375"/>
    </source>
</evidence>
<dbReference type="FunCoup" id="A0A1B1YTZ7">
    <property type="interactions" value="481"/>
</dbReference>
<dbReference type="InterPro" id="IPR020097">
    <property type="entry name" value="PsdUridine_synth_TruA_a/b_dom"/>
</dbReference>
<dbReference type="Gene3D" id="3.30.70.580">
    <property type="entry name" value="Pseudouridine synthase I, catalytic domain, N-terminal subdomain"/>
    <property type="match status" value="1"/>
</dbReference>
<evidence type="ECO:0000313" key="10">
    <source>
        <dbReference type="Proteomes" id="UP000092952"/>
    </source>
</evidence>
<dbReference type="InParanoid" id="A0A1B1YTZ7"/>
<dbReference type="GO" id="GO:0003723">
    <property type="term" value="F:RNA binding"/>
    <property type="evidence" value="ECO:0007669"/>
    <property type="project" value="InterPro"/>
</dbReference>
<evidence type="ECO:0000313" key="9">
    <source>
        <dbReference type="EMBL" id="ANX04350.1"/>
    </source>
</evidence>
<dbReference type="HAMAP" id="MF_00171">
    <property type="entry name" value="TruA"/>
    <property type="match status" value="1"/>
</dbReference>
<evidence type="ECO:0000256" key="6">
    <source>
        <dbReference type="PIRSR" id="PIRSR001430-2"/>
    </source>
</evidence>
<dbReference type="RefSeq" id="WP_068804463.1">
    <property type="nucleotide sequence ID" value="NZ_CP014671.1"/>
</dbReference>
<dbReference type="InterPro" id="IPR001406">
    <property type="entry name" value="PsdUridine_synth_TruA"/>
</dbReference>
<dbReference type="InterPro" id="IPR020095">
    <property type="entry name" value="PsdUridine_synth_TruA_C"/>
</dbReference>
<gene>
    <name evidence="4 9" type="primary">truA</name>
    <name evidence="9" type="ORF">PG2T_09295</name>
</gene>
<sequence length="258" mass="28374">MRIALSVEYDGSAYCGWQVQLHSPSVQAVLEKALSSVADEPIRVVAAGRTDTGVHALGQVVHFDTRSDRPQRAWLRGVNTRLPGDVRILGGHPVPDEFHARFSAIARHYRYLILNRPQAPAVGHERVAWEPRPLDVPAMQVAAGQLLGEHDFSAFRAATCQSRSPWRTITRLDVTRHGPWLVIDVVANAFLHHMVRNLVGTLLDIGTGKRPPAWAGELLATRDRTLAGRTAPPAGLYLAAVHYPPHFGLEPPQPLLPV</sequence>
<comment type="catalytic activity">
    <reaction evidence="4 7">
        <text>uridine(38/39/40) in tRNA = pseudouridine(38/39/40) in tRNA</text>
        <dbReference type="Rhea" id="RHEA:22376"/>
        <dbReference type="Rhea" id="RHEA-COMP:10085"/>
        <dbReference type="Rhea" id="RHEA-COMP:10087"/>
        <dbReference type="ChEBI" id="CHEBI:65314"/>
        <dbReference type="ChEBI" id="CHEBI:65315"/>
        <dbReference type="EC" id="5.4.99.12"/>
    </reaction>
</comment>
<name>A0A1B1YTZ7_9GAMM</name>
<reference evidence="10" key="1">
    <citation type="submission" date="2016-03" db="EMBL/GenBank/DDBJ databases">
        <title>Complete genome sequence of Solimmundus cernigliae, representing a novel lineage of polycyclic aromatic hydrocarbon degraders within the Gammaproteobacteria.</title>
        <authorList>
            <person name="Singleton D.R."/>
            <person name="Dickey A.N."/>
            <person name="Scholl E.H."/>
            <person name="Wright F.A."/>
            <person name="Aitken M.D."/>
        </authorList>
    </citation>
    <scope>NUCLEOTIDE SEQUENCE [LARGE SCALE GENOMIC DNA]</scope>
    <source>
        <strain evidence="10">TR3.2</strain>
    </source>
</reference>
<evidence type="ECO:0000256" key="7">
    <source>
        <dbReference type="RuleBase" id="RU003792"/>
    </source>
</evidence>
<dbReference type="PANTHER" id="PTHR11142">
    <property type="entry name" value="PSEUDOURIDYLATE SYNTHASE"/>
    <property type="match status" value="1"/>
</dbReference>
<feature type="domain" description="Pseudouridine synthase I TruA alpha/beta" evidence="8">
    <location>
        <begin position="7"/>
        <end position="102"/>
    </location>
</feature>
<dbReference type="GO" id="GO:0160147">
    <property type="term" value="F:tRNA pseudouridine(38-40) synthase activity"/>
    <property type="evidence" value="ECO:0007669"/>
    <property type="project" value="UniProtKB-EC"/>
</dbReference>
<dbReference type="PANTHER" id="PTHR11142:SF0">
    <property type="entry name" value="TRNA PSEUDOURIDINE SYNTHASE-LIKE 1"/>
    <property type="match status" value="1"/>
</dbReference>
<dbReference type="STRING" id="1810504.PG2T_09295"/>
<dbReference type="Proteomes" id="UP000092952">
    <property type="component" value="Chromosome"/>
</dbReference>
<comment type="similarity">
    <text evidence="1 4 7">Belongs to the tRNA pseudouridine synthase TruA family.</text>
</comment>
<keyword evidence="3 4" id="KW-0413">Isomerase</keyword>
<dbReference type="SUPFAM" id="SSF55120">
    <property type="entry name" value="Pseudouridine synthase"/>
    <property type="match status" value="1"/>
</dbReference>
<dbReference type="Gene3D" id="3.30.70.660">
    <property type="entry name" value="Pseudouridine synthase I, catalytic domain, C-terminal subdomain"/>
    <property type="match status" value="1"/>
</dbReference>
<feature type="binding site" evidence="4 6">
    <location>
        <position position="109"/>
    </location>
    <ligand>
        <name>substrate</name>
    </ligand>
</feature>
<dbReference type="CDD" id="cd02570">
    <property type="entry name" value="PseudoU_synth_EcTruA"/>
    <property type="match status" value="1"/>
</dbReference>
<dbReference type="EC" id="5.4.99.12" evidence="4"/>
<dbReference type="Pfam" id="PF01416">
    <property type="entry name" value="PseudoU_synth_1"/>
    <property type="match status" value="2"/>
</dbReference>
<dbReference type="FunFam" id="3.30.70.580:FF:000001">
    <property type="entry name" value="tRNA pseudouridine synthase A"/>
    <property type="match status" value="1"/>
</dbReference>
<comment type="caution">
    <text evidence="4">Lacks conserved residue(s) required for the propagation of feature annotation.</text>
</comment>
<evidence type="ECO:0000256" key="5">
    <source>
        <dbReference type="PIRSR" id="PIRSR001430-1"/>
    </source>
</evidence>